<evidence type="ECO:0000256" key="3">
    <source>
        <dbReference type="ARBA" id="ARBA00023125"/>
    </source>
</evidence>
<organism evidence="6 7">
    <name type="scientific">Solanum commersonii</name>
    <name type="common">Commerson's wild potato</name>
    <name type="synonym">Commerson's nightshade</name>
    <dbReference type="NCBI Taxonomy" id="4109"/>
    <lineage>
        <taxon>Eukaryota</taxon>
        <taxon>Viridiplantae</taxon>
        <taxon>Streptophyta</taxon>
        <taxon>Embryophyta</taxon>
        <taxon>Tracheophyta</taxon>
        <taxon>Spermatophyta</taxon>
        <taxon>Magnoliopsida</taxon>
        <taxon>eudicotyledons</taxon>
        <taxon>Gunneridae</taxon>
        <taxon>Pentapetalae</taxon>
        <taxon>asterids</taxon>
        <taxon>lamiids</taxon>
        <taxon>Solanales</taxon>
        <taxon>Solanaceae</taxon>
        <taxon>Solanoideae</taxon>
        <taxon>Solaneae</taxon>
        <taxon>Solanum</taxon>
    </lineage>
</organism>
<feature type="region of interest" description="Disordered" evidence="5">
    <location>
        <begin position="59"/>
        <end position="84"/>
    </location>
</feature>
<dbReference type="PANTHER" id="PTHR22980:SF0">
    <property type="entry name" value="CENTROMERE PROTEIN S"/>
    <property type="match status" value="1"/>
</dbReference>
<dbReference type="EMBL" id="JACXVP010000012">
    <property type="protein sequence ID" value="KAG5572473.1"/>
    <property type="molecule type" value="Genomic_DNA"/>
</dbReference>
<dbReference type="AlphaFoldDB" id="A0A9J5WA42"/>
<keyword evidence="7" id="KW-1185">Reference proteome</keyword>
<evidence type="ECO:0000313" key="6">
    <source>
        <dbReference type="EMBL" id="KAG5572473.1"/>
    </source>
</evidence>
<name>A0A9J5WA42_SOLCO</name>
<sequence length="84" mass="10094">MEYLFFRAEHLSKDLELFAQYAGRKSVNMKDIILFAHQNDHLAASLRFFCNDLKTKEHNLERKRKKNPRREGRVDPYLLRTPDT</sequence>
<dbReference type="Pfam" id="PF15630">
    <property type="entry name" value="CENP-S"/>
    <property type="match status" value="1"/>
</dbReference>
<dbReference type="GO" id="GO:0031297">
    <property type="term" value="P:replication fork processing"/>
    <property type="evidence" value="ECO:0007669"/>
    <property type="project" value="TreeGrafter"/>
</dbReference>
<dbReference type="InterPro" id="IPR029003">
    <property type="entry name" value="CENP-S/Mhf1"/>
</dbReference>
<keyword evidence="3" id="KW-0238">DNA-binding</keyword>
<keyword evidence="4" id="KW-0234">DNA repair</keyword>
<dbReference type="PANTHER" id="PTHR22980">
    <property type="entry name" value="CORTISTATIN"/>
    <property type="match status" value="1"/>
</dbReference>
<accession>A0A9J5WA42</accession>
<dbReference type="OrthoDB" id="1872155at2759"/>
<dbReference type="GO" id="GO:0046982">
    <property type="term" value="F:protein heterodimerization activity"/>
    <property type="evidence" value="ECO:0007669"/>
    <property type="project" value="InterPro"/>
</dbReference>
<evidence type="ECO:0000256" key="4">
    <source>
        <dbReference type="ARBA" id="ARBA00023204"/>
    </source>
</evidence>
<dbReference type="SUPFAM" id="SSF47113">
    <property type="entry name" value="Histone-fold"/>
    <property type="match status" value="1"/>
</dbReference>
<dbReference type="GO" id="GO:0071821">
    <property type="term" value="C:FANCM-MHF complex"/>
    <property type="evidence" value="ECO:0007669"/>
    <property type="project" value="InterPro"/>
</dbReference>
<dbReference type="InterPro" id="IPR009072">
    <property type="entry name" value="Histone-fold"/>
</dbReference>
<reference evidence="6 7" key="1">
    <citation type="submission" date="2020-09" db="EMBL/GenBank/DDBJ databases">
        <title>De no assembly of potato wild relative species, Solanum commersonii.</title>
        <authorList>
            <person name="Cho K."/>
        </authorList>
    </citation>
    <scope>NUCLEOTIDE SEQUENCE [LARGE SCALE GENOMIC DNA]</scope>
    <source>
        <strain evidence="6">LZ3.2</strain>
        <tissue evidence="6">Leaf</tissue>
    </source>
</reference>
<protein>
    <submittedName>
        <fullName evidence="6">Uncharacterized protein</fullName>
    </submittedName>
</protein>
<dbReference type="Gene3D" id="1.10.20.10">
    <property type="entry name" value="Histone, subunit A"/>
    <property type="match status" value="1"/>
</dbReference>
<comment type="similarity">
    <text evidence="1">Belongs to the TAF9 family. CENP-S/MHF1 subfamily.</text>
</comment>
<evidence type="ECO:0000256" key="5">
    <source>
        <dbReference type="SAM" id="MobiDB-lite"/>
    </source>
</evidence>
<evidence type="ECO:0000256" key="2">
    <source>
        <dbReference type="ARBA" id="ARBA00022763"/>
    </source>
</evidence>
<comment type="caution">
    <text evidence="6">The sequence shown here is derived from an EMBL/GenBank/DDBJ whole genome shotgun (WGS) entry which is preliminary data.</text>
</comment>
<keyword evidence="2" id="KW-0227">DNA damage</keyword>
<dbReference type="GO" id="GO:0006281">
    <property type="term" value="P:DNA repair"/>
    <property type="evidence" value="ECO:0007669"/>
    <property type="project" value="UniProtKB-KW"/>
</dbReference>
<dbReference type="Proteomes" id="UP000824120">
    <property type="component" value="Chromosome 12"/>
</dbReference>
<gene>
    <name evidence="6" type="ORF">H5410_062239</name>
</gene>
<evidence type="ECO:0000313" key="7">
    <source>
        <dbReference type="Proteomes" id="UP000824120"/>
    </source>
</evidence>
<proteinExistence type="inferred from homology"/>
<dbReference type="GO" id="GO:0003682">
    <property type="term" value="F:chromatin binding"/>
    <property type="evidence" value="ECO:0007669"/>
    <property type="project" value="TreeGrafter"/>
</dbReference>
<evidence type="ECO:0000256" key="1">
    <source>
        <dbReference type="ARBA" id="ARBA00006612"/>
    </source>
</evidence>
<dbReference type="GO" id="GO:0003677">
    <property type="term" value="F:DNA binding"/>
    <property type="evidence" value="ECO:0007669"/>
    <property type="project" value="UniProtKB-KW"/>
</dbReference>
<dbReference type="GO" id="GO:0000712">
    <property type="term" value="P:resolution of meiotic recombination intermediates"/>
    <property type="evidence" value="ECO:0007669"/>
    <property type="project" value="TreeGrafter"/>
</dbReference>